<keyword evidence="2" id="KW-1185">Reference proteome</keyword>
<name>A0A1G6Q090_9GAMM</name>
<protein>
    <submittedName>
        <fullName evidence="1">Uncharacterized protein</fullName>
    </submittedName>
</protein>
<evidence type="ECO:0000313" key="1">
    <source>
        <dbReference type="EMBL" id="SDC85850.1"/>
    </source>
</evidence>
<dbReference type="AlphaFoldDB" id="A0A1G6Q090"/>
<organism evidence="1 2">
    <name type="scientific">Ectopseudomonas chengduensis</name>
    <dbReference type="NCBI Taxonomy" id="489632"/>
    <lineage>
        <taxon>Bacteria</taxon>
        <taxon>Pseudomonadati</taxon>
        <taxon>Pseudomonadota</taxon>
        <taxon>Gammaproteobacteria</taxon>
        <taxon>Pseudomonadales</taxon>
        <taxon>Pseudomonadaceae</taxon>
        <taxon>Ectopseudomonas</taxon>
    </lineage>
</organism>
<gene>
    <name evidence="1" type="ORF">SAMN05216576_107190</name>
</gene>
<dbReference type="Proteomes" id="UP000199467">
    <property type="component" value="Unassembled WGS sequence"/>
</dbReference>
<evidence type="ECO:0000313" key="2">
    <source>
        <dbReference type="Proteomes" id="UP000199467"/>
    </source>
</evidence>
<reference evidence="2" key="1">
    <citation type="submission" date="2016-10" db="EMBL/GenBank/DDBJ databases">
        <authorList>
            <person name="Varghese N."/>
            <person name="Submissions S."/>
        </authorList>
    </citation>
    <scope>NUCLEOTIDE SEQUENCE [LARGE SCALE GENOMIC DNA]</scope>
    <source>
        <strain evidence="2">DSM 26382</strain>
    </source>
</reference>
<proteinExistence type="predicted"/>
<sequence length="99" mass="10690">MNLGLLHKYLGDLIASGTDPKLPVILPPGEYEDNPQELTAAMLVTGPYDGDPSPKMSAYTSRSGAALLLSGQRFDIDSLRESHNLAWPPVDAPEPNRCN</sequence>
<dbReference type="EMBL" id="FMZQ01000007">
    <property type="protein sequence ID" value="SDC85850.1"/>
    <property type="molecule type" value="Genomic_DNA"/>
</dbReference>
<accession>A0A1G6Q090</accession>